<dbReference type="GO" id="GO:0003743">
    <property type="term" value="F:translation initiation factor activity"/>
    <property type="evidence" value="ECO:0007669"/>
    <property type="project" value="UniProtKB-UniRule"/>
</dbReference>
<dbReference type="InterPro" id="IPR013979">
    <property type="entry name" value="TIF_beta_prop-like"/>
</dbReference>
<dbReference type="GO" id="GO:0022627">
    <property type="term" value="C:cytosolic small ribosomal subunit"/>
    <property type="evidence" value="ECO:0007669"/>
    <property type="project" value="TreeGrafter"/>
</dbReference>
<evidence type="ECO:0000256" key="4">
    <source>
        <dbReference type="ARBA" id="ARBA00022574"/>
    </source>
</evidence>
<keyword evidence="7 8" id="KW-0648">Protein biosynthesis</keyword>
<reference evidence="11 12" key="1">
    <citation type="submission" date="2015-12" db="EMBL/GenBank/DDBJ databases">
        <title>Dictyostelia acquired genes for synthesis and detection of signals that induce cell-type specialization by lateral gene transfer from prokaryotes.</title>
        <authorList>
            <person name="Gloeckner G."/>
            <person name="Schaap P."/>
        </authorList>
    </citation>
    <scope>NUCLEOTIDE SEQUENCE [LARGE SCALE GENOMIC DNA]</scope>
    <source>
        <strain evidence="11 12">TK</strain>
    </source>
</reference>
<dbReference type="Gene3D" id="2.130.10.10">
    <property type="entry name" value="YVTN repeat-like/Quinoprotein amine dehydrogenase"/>
    <property type="match status" value="1"/>
</dbReference>
<feature type="compositionally biased region" description="Low complexity" evidence="9">
    <location>
        <begin position="471"/>
        <end position="486"/>
    </location>
</feature>
<comment type="similarity">
    <text evidence="1 8">Belongs to the WD repeat EIF2A family.</text>
</comment>
<evidence type="ECO:0000313" key="12">
    <source>
        <dbReference type="Proteomes" id="UP000076078"/>
    </source>
</evidence>
<evidence type="ECO:0000256" key="5">
    <source>
        <dbReference type="ARBA" id="ARBA00022737"/>
    </source>
</evidence>
<evidence type="ECO:0000256" key="8">
    <source>
        <dbReference type="PIRNR" id="PIRNR017222"/>
    </source>
</evidence>
<dbReference type="GO" id="GO:0003729">
    <property type="term" value="F:mRNA binding"/>
    <property type="evidence" value="ECO:0007669"/>
    <property type="project" value="TreeGrafter"/>
</dbReference>
<feature type="region of interest" description="Disordered" evidence="9">
    <location>
        <begin position="1"/>
        <end position="29"/>
    </location>
</feature>
<evidence type="ECO:0000256" key="9">
    <source>
        <dbReference type="SAM" id="MobiDB-lite"/>
    </source>
</evidence>
<accession>A0A152A5P8</accession>
<feature type="compositionally biased region" description="Basic and acidic residues" evidence="9">
    <location>
        <begin position="547"/>
        <end position="558"/>
    </location>
</feature>
<evidence type="ECO:0000313" key="11">
    <source>
        <dbReference type="EMBL" id="KYR01548.1"/>
    </source>
</evidence>
<evidence type="ECO:0000256" key="2">
    <source>
        <dbReference type="ARBA" id="ARBA00013819"/>
    </source>
</evidence>
<dbReference type="AlphaFoldDB" id="A0A152A5P8"/>
<feature type="compositionally biased region" description="Polar residues" evidence="9">
    <location>
        <begin position="458"/>
        <end position="470"/>
    </location>
</feature>
<dbReference type="GO" id="GO:0043022">
    <property type="term" value="F:ribosome binding"/>
    <property type="evidence" value="ECO:0007669"/>
    <property type="project" value="UniProtKB-UniRule"/>
</dbReference>
<dbReference type="PANTHER" id="PTHR13227:SF0">
    <property type="entry name" value="EUKARYOTIC TRANSLATION INITIATION FACTOR 2A"/>
    <property type="match status" value="1"/>
</dbReference>
<dbReference type="Pfam" id="PF08662">
    <property type="entry name" value="eIF2A"/>
    <property type="match status" value="1"/>
</dbReference>
<gene>
    <name evidence="11" type="ORF">DLAC_11482</name>
</gene>
<dbReference type="GO" id="GO:0006417">
    <property type="term" value="P:regulation of translation"/>
    <property type="evidence" value="ECO:0007669"/>
    <property type="project" value="UniProtKB-KW"/>
</dbReference>
<dbReference type="EMBL" id="LODT01000006">
    <property type="protein sequence ID" value="KYR01548.1"/>
    <property type="molecule type" value="Genomic_DNA"/>
</dbReference>
<keyword evidence="6 8" id="KW-0810">Translation regulation</keyword>
<evidence type="ECO:0000256" key="1">
    <source>
        <dbReference type="ARBA" id="ARBA00009573"/>
    </source>
</evidence>
<organism evidence="11 12">
    <name type="scientific">Tieghemostelium lacteum</name>
    <name type="common">Slime mold</name>
    <name type="synonym">Dictyostelium lacteum</name>
    <dbReference type="NCBI Taxonomy" id="361077"/>
    <lineage>
        <taxon>Eukaryota</taxon>
        <taxon>Amoebozoa</taxon>
        <taxon>Evosea</taxon>
        <taxon>Eumycetozoa</taxon>
        <taxon>Dictyostelia</taxon>
        <taxon>Dictyosteliales</taxon>
        <taxon>Raperosteliaceae</taxon>
        <taxon>Tieghemostelium</taxon>
    </lineage>
</organism>
<dbReference type="InterPro" id="IPR015943">
    <property type="entry name" value="WD40/YVTN_repeat-like_dom_sf"/>
</dbReference>
<dbReference type="InParanoid" id="A0A152A5P8"/>
<dbReference type="OrthoDB" id="2194683at2759"/>
<feature type="compositionally biased region" description="Polar residues" evidence="9">
    <location>
        <begin position="530"/>
        <end position="545"/>
    </location>
</feature>
<feature type="region of interest" description="Disordered" evidence="9">
    <location>
        <begin position="458"/>
        <end position="558"/>
    </location>
</feature>
<evidence type="ECO:0000259" key="10">
    <source>
        <dbReference type="Pfam" id="PF08662"/>
    </source>
</evidence>
<evidence type="ECO:0000256" key="7">
    <source>
        <dbReference type="ARBA" id="ARBA00022917"/>
    </source>
</evidence>
<comment type="function">
    <text evidence="8">Functions in the early steps of protein synthesis of a small number of specific mRNAs. Acts by directing the binding of methionyl-tRNAi to 40S ribosomal subunits. In contrast to the eIF-2 complex, it binds methionyl-tRNAi to 40S subunits in a codon-dependent manner, whereas the eIF-2 complex binds methionyl-tRNAi to 40S subunits in a GTP-dependent manner.</text>
</comment>
<feature type="region of interest" description="Disordered" evidence="9">
    <location>
        <begin position="574"/>
        <end position="594"/>
    </location>
</feature>
<dbReference type="PANTHER" id="PTHR13227">
    <property type="entry name" value="EUKARYOTIC TRANSLATION INITIATION FACTOR 2A"/>
    <property type="match status" value="1"/>
</dbReference>
<dbReference type="GO" id="GO:0000049">
    <property type="term" value="F:tRNA binding"/>
    <property type="evidence" value="ECO:0007669"/>
    <property type="project" value="UniProtKB-UniRule"/>
</dbReference>
<evidence type="ECO:0000256" key="6">
    <source>
        <dbReference type="ARBA" id="ARBA00022845"/>
    </source>
</evidence>
<dbReference type="PIRSF" id="PIRSF017222">
    <property type="entry name" value="eIF2A"/>
    <property type="match status" value="1"/>
</dbReference>
<dbReference type="InterPro" id="IPR011387">
    <property type="entry name" value="TIF2A"/>
</dbReference>
<sequence>MSQPNSTTTTTTSSTSTSNNNNVGTTVVGSPPLQIAVRSKTIAYQETGPKYSKNETLPVHTTVENPCKHVEYSKDGSLIAYVNTNNIVIYKASNGAIHSTINRPQVSMISFSPMNSYLLTYERLQVDLNNNENNLIVWDIANQSILYKTTQKFFDTDASWPLIKWTDDEILAGRLMKNEIHFFNGRSIGVLAKKIRLQEITAFYFAPGDPYKICTFVPEQKQAPASCRIYQYPNTQEHIAHLSFFKANEAKVLWNKKGDGVLIHTMTLTDKSGKSYYGETDLWYLGTDSSSFNVSVKEFIHDVQWSPTLDQFVVIHGSMPSQSTLYNNKGNPLVDFGICPRNTIRFSPNGKVLLLGGFGNLQGEMDFWDLTRYKKISSTTAYCASYHEWAADSTHFLCAVLSPRIRVDNGFKVIKYDGTLVYQENVPELYQVVWRPQSPFLYPDEKIVFTTTVQSSTKYIPPSQRNSQAATSPTTSPSTGSGSTGPVPNGFKIYLVAPSTGSKKPAQSKPATTTTTTTSTSNSNSTGSSPKLQSQNSNSSGTGTPPQEKKELTPLDKKIRTLERKLKEIEVLKQKMSQNELLPPSAIEKVNNEDKFRDELNQLVNERNQTQ</sequence>
<comment type="caution">
    <text evidence="11">The sequence shown here is derived from an EMBL/GenBank/DDBJ whole genome shotgun (WGS) entry which is preliminary data.</text>
</comment>
<protein>
    <recommendedName>
        <fullName evidence="2 8">Eukaryotic translation initiation factor 2A</fullName>
        <shortName evidence="8">eIF-2A</shortName>
    </recommendedName>
</protein>
<keyword evidence="5" id="KW-0677">Repeat</keyword>
<evidence type="ECO:0000256" key="3">
    <source>
        <dbReference type="ARBA" id="ARBA00022540"/>
    </source>
</evidence>
<dbReference type="STRING" id="361077.A0A152A5P8"/>
<proteinExistence type="inferred from homology"/>
<feature type="domain" description="Translation initiation factor beta propellor-like" evidence="10">
    <location>
        <begin position="243"/>
        <end position="432"/>
    </location>
</feature>
<dbReference type="OMA" id="MQARWPA"/>
<feature type="compositionally biased region" description="Low complexity" evidence="9">
    <location>
        <begin position="512"/>
        <end position="529"/>
    </location>
</feature>
<dbReference type="Proteomes" id="UP000076078">
    <property type="component" value="Unassembled WGS sequence"/>
</dbReference>
<dbReference type="SUPFAM" id="SSF82171">
    <property type="entry name" value="DPP6 N-terminal domain-like"/>
    <property type="match status" value="1"/>
</dbReference>
<name>A0A152A5P8_TIELA</name>
<keyword evidence="3 8" id="KW-0396">Initiation factor</keyword>
<dbReference type="FunCoup" id="A0A152A5P8">
    <property type="interactions" value="943"/>
</dbReference>
<keyword evidence="4" id="KW-0853">WD repeat</keyword>
<keyword evidence="12" id="KW-1185">Reference proteome</keyword>